<evidence type="ECO:0000313" key="3">
    <source>
        <dbReference type="Proteomes" id="UP001372338"/>
    </source>
</evidence>
<dbReference type="Proteomes" id="UP001372338">
    <property type="component" value="Unassembled WGS sequence"/>
</dbReference>
<name>A0AAN9IXX4_CROPI</name>
<evidence type="ECO:0000313" key="2">
    <source>
        <dbReference type="EMBL" id="KAK7287484.1"/>
    </source>
</evidence>
<reference evidence="2 3" key="1">
    <citation type="submission" date="2024-01" db="EMBL/GenBank/DDBJ databases">
        <title>The genomes of 5 underutilized Papilionoideae crops provide insights into root nodulation and disease resistanc.</title>
        <authorList>
            <person name="Yuan L."/>
        </authorList>
    </citation>
    <scope>NUCLEOTIDE SEQUENCE [LARGE SCALE GENOMIC DNA]</scope>
    <source>
        <strain evidence="2">ZHUSHIDOU_FW_LH</strain>
        <tissue evidence="2">Leaf</tissue>
    </source>
</reference>
<gene>
    <name evidence="2" type="ORF">RIF29_00764</name>
</gene>
<accession>A0AAN9IXX4</accession>
<evidence type="ECO:0000256" key="1">
    <source>
        <dbReference type="SAM" id="MobiDB-lite"/>
    </source>
</evidence>
<organism evidence="2 3">
    <name type="scientific">Crotalaria pallida</name>
    <name type="common">Smooth rattlebox</name>
    <name type="synonym">Crotalaria striata</name>
    <dbReference type="NCBI Taxonomy" id="3830"/>
    <lineage>
        <taxon>Eukaryota</taxon>
        <taxon>Viridiplantae</taxon>
        <taxon>Streptophyta</taxon>
        <taxon>Embryophyta</taxon>
        <taxon>Tracheophyta</taxon>
        <taxon>Spermatophyta</taxon>
        <taxon>Magnoliopsida</taxon>
        <taxon>eudicotyledons</taxon>
        <taxon>Gunneridae</taxon>
        <taxon>Pentapetalae</taxon>
        <taxon>rosids</taxon>
        <taxon>fabids</taxon>
        <taxon>Fabales</taxon>
        <taxon>Fabaceae</taxon>
        <taxon>Papilionoideae</taxon>
        <taxon>50 kb inversion clade</taxon>
        <taxon>genistoids sensu lato</taxon>
        <taxon>core genistoids</taxon>
        <taxon>Crotalarieae</taxon>
        <taxon>Crotalaria</taxon>
    </lineage>
</organism>
<protein>
    <submittedName>
        <fullName evidence="2">Uncharacterized protein</fullName>
    </submittedName>
</protein>
<proteinExistence type="predicted"/>
<sequence length="121" mass="13888">MSHKLNFCIYNWALSNSIFRSRMGRKDGQRRKMKSHNDVVQGSRRKAYSASRGEEEDWARLSKTKLHDSFVIGCYMLPGALFRPRSDALYSKISHITLFAECPRRVVPCLNITLYEGSAGN</sequence>
<feature type="region of interest" description="Disordered" evidence="1">
    <location>
        <begin position="24"/>
        <end position="54"/>
    </location>
</feature>
<dbReference type="EMBL" id="JAYWIO010000001">
    <property type="protein sequence ID" value="KAK7287484.1"/>
    <property type="molecule type" value="Genomic_DNA"/>
</dbReference>
<comment type="caution">
    <text evidence="2">The sequence shown here is derived from an EMBL/GenBank/DDBJ whole genome shotgun (WGS) entry which is preliminary data.</text>
</comment>
<keyword evidence="3" id="KW-1185">Reference proteome</keyword>
<dbReference type="AlphaFoldDB" id="A0AAN9IXX4"/>